<name>A0AAP0I9W0_9MAGN</name>
<organism evidence="1 2">
    <name type="scientific">Stephania cephalantha</name>
    <dbReference type="NCBI Taxonomy" id="152367"/>
    <lineage>
        <taxon>Eukaryota</taxon>
        <taxon>Viridiplantae</taxon>
        <taxon>Streptophyta</taxon>
        <taxon>Embryophyta</taxon>
        <taxon>Tracheophyta</taxon>
        <taxon>Spermatophyta</taxon>
        <taxon>Magnoliopsida</taxon>
        <taxon>Ranunculales</taxon>
        <taxon>Menispermaceae</taxon>
        <taxon>Menispermoideae</taxon>
        <taxon>Cissampelideae</taxon>
        <taxon>Stephania</taxon>
    </lineage>
</organism>
<reference evidence="1 2" key="1">
    <citation type="submission" date="2024-01" db="EMBL/GenBank/DDBJ databases">
        <title>Genome assemblies of Stephania.</title>
        <authorList>
            <person name="Yang L."/>
        </authorList>
    </citation>
    <scope>NUCLEOTIDE SEQUENCE [LARGE SCALE GENOMIC DNA]</scope>
    <source>
        <strain evidence="1">JXDWG</strain>
        <tissue evidence="1">Leaf</tissue>
    </source>
</reference>
<evidence type="ECO:0000313" key="1">
    <source>
        <dbReference type="EMBL" id="KAK9111471.1"/>
    </source>
</evidence>
<dbReference type="AlphaFoldDB" id="A0AAP0I9W0"/>
<comment type="caution">
    <text evidence="1">The sequence shown here is derived from an EMBL/GenBank/DDBJ whole genome shotgun (WGS) entry which is preliminary data.</text>
</comment>
<protein>
    <submittedName>
        <fullName evidence="1">Uncharacterized protein</fullName>
    </submittedName>
</protein>
<proteinExistence type="predicted"/>
<dbReference type="Proteomes" id="UP001419268">
    <property type="component" value="Unassembled WGS sequence"/>
</dbReference>
<keyword evidence="2" id="KW-1185">Reference proteome</keyword>
<dbReference type="EMBL" id="JBBNAG010000008">
    <property type="protein sequence ID" value="KAK9111471.1"/>
    <property type="molecule type" value="Genomic_DNA"/>
</dbReference>
<gene>
    <name evidence="1" type="ORF">Scep_018990</name>
</gene>
<accession>A0AAP0I9W0</accession>
<sequence>MREGERGVNDGATEVRSKVLARCEARRREREIDGHRGKLRWCLVKIADDDDEHNGNGNGRERRCQKISSQHSHMILAVCVVTSKQKNARGRRGPAAAEDRSASPVGDVAVTDRSASCVCEVGADVAVTWHGFVQIAPFQKALSVHVASMSAPCQRHLTNASFAQ</sequence>
<evidence type="ECO:0000313" key="2">
    <source>
        <dbReference type="Proteomes" id="UP001419268"/>
    </source>
</evidence>